<evidence type="ECO:0000313" key="7">
    <source>
        <dbReference type="EMBL" id="KAI9634582.1"/>
    </source>
</evidence>
<sequence length="276" mass="30687">MPSLLFDTTITLNNGDKIPQLGFGVYLSPPEIATRTVTTALEAGYRHIDSAQWYFNEAEVGAAVQSSSVDRSSVFLTTKLGHADKVQERLEESVAKIDPTSKGYVDLFLIHSPTAGPEGRPKQWKLMEELVKDGKAKAIGVSNYGLRHLKEMETYAEIPPAVNQIELHPWCQQPAIVSYCQSHNIALEAYSPMVQGTKSSDPTLLKIAEETGKSWAQVLIRWSLQRGFIPLPKSDTKERIISNTQVFDFELSKAQMDSLNALDKDEHVCLNNTEVP</sequence>
<dbReference type="InterPro" id="IPR036812">
    <property type="entry name" value="NAD(P)_OxRdtase_dom_sf"/>
</dbReference>
<dbReference type="SUPFAM" id="SSF51430">
    <property type="entry name" value="NAD(P)-linked oxidoreductase"/>
    <property type="match status" value="1"/>
</dbReference>
<dbReference type="PANTHER" id="PTHR43827">
    <property type="entry name" value="2,5-DIKETO-D-GLUCONIC ACID REDUCTASE"/>
    <property type="match status" value="1"/>
</dbReference>
<proteinExistence type="inferred from homology"/>
<dbReference type="AlphaFoldDB" id="A0AA38H694"/>
<organism evidence="7 8">
    <name type="scientific">Dioszegia hungarica</name>
    <dbReference type="NCBI Taxonomy" id="4972"/>
    <lineage>
        <taxon>Eukaryota</taxon>
        <taxon>Fungi</taxon>
        <taxon>Dikarya</taxon>
        <taxon>Basidiomycota</taxon>
        <taxon>Agaricomycotina</taxon>
        <taxon>Tremellomycetes</taxon>
        <taxon>Tremellales</taxon>
        <taxon>Bulleribasidiaceae</taxon>
        <taxon>Dioszegia</taxon>
    </lineage>
</organism>
<feature type="site" description="Lowers pKa of active site Tyr" evidence="5">
    <location>
        <position position="79"/>
    </location>
</feature>
<feature type="binding site" evidence="4">
    <location>
        <position position="111"/>
    </location>
    <ligand>
        <name>substrate</name>
    </ligand>
</feature>
<evidence type="ECO:0000256" key="4">
    <source>
        <dbReference type="PIRSR" id="PIRSR000097-2"/>
    </source>
</evidence>
<evidence type="ECO:0000256" key="2">
    <source>
        <dbReference type="ARBA" id="ARBA00023002"/>
    </source>
</evidence>
<evidence type="ECO:0000313" key="8">
    <source>
        <dbReference type="Proteomes" id="UP001164286"/>
    </source>
</evidence>
<dbReference type="PROSITE" id="PS00063">
    <property type="entry name" value="ALDOKETO_REDUCTASE_3"/>
    <property type="match status" value="1"/>
</dbReference>
<dbReference type="Pfam" id="PF00248">
    <property type="entry name" value="Aldo_ket_red"/>
    <property type="match status" value="1"/>
</dbReference>
<dbReference type="PIRSF" id="PIRSF000097">
    <property type="entry name" value="AKR"/>
    <property type="match status" value="1"/>
</dbReference>
<name>A0AA38H694_9TREE</name>
<evidence type="ECO:0000256" key="3">
    <source>
        <dbReference type="PIRSR" id="PIRSR000097-1"/>
    </source>
</evidence>
<dbReference type="PRINTS" id="PR00069">
    <property type="entry name" value="ALDKETRDTASE"/>
</dbReference>
<dbReference type="PROSITE" id="PS00062">
    <property type="entry name" value="ALDOKETO_REDUCTASE_2"/>
    <property type="match status" value="1"/>
</dbReference>
<feature type="active site" description="Proton donor" evidence="3">
    <location>
        <position position="54"/>
    </location>
</feature>
<dbReference type="InterPro" id="IPR018170">
    <property type="entry name" value="Aldo/ket_reductase_CS"/>
</dbReference>
<comment type="similarity">
    <text evidence="1">Belongs to the aldo/keto reductase family.</text>
</comment>
<dbReference type="PANTHER" id="PTHR43827:SF13">
    <property type="entry name" value="ALDO_KETO REDUCTASE FAMILY PROTEIN"/>
    <property type="match status" value="1"/>
</dbReference>
<evidence type="ECO:0000256" key="5">
    <source>
        <dbReference type="PIRSR" id="PIRSR000097-3"/>
    </source>
</evidence>
<dbReference type="InterPro" id="IPR020471">
    <property type="entry name" value="AKR"/>
</dbReference>
<reference evidence="7" key="1">
    <citation type="journal article" date="2022" name="G3 (Bethesda)">
        <title>High quality genome of the basidiomycete yeast Dioszegia hungarica PDD-24b-2 isolated from cloud water.</title>
        <authorList>
            <person name="Jarrige D."/>
            <person name="Haridas S."/>
            <person name="Bleykasten-Grosshans C."/>
            <person name="Joly M."/>
            <person name="Nadalig T."/>
            <person name="Sancelme M."/>
            <person name="Vuilleumier S."/>
            <person name="Grigoriev I.V."/>
            <person name="Amato P."/>
            <person name="Bringel F."/>
        </authorList>
    </citation>
    <scope>NUCLEOTIDE SEQUENCE</scope>
    <source>
        <strain evidence="7">PDD-24b-2</strain>
    </source>
</reference>
<dbReference type="EMBL" id="JAKWFO010000006">
    <property type="protein sequence ID" value="KAI9634582.1"/>
    <property type="molecule type" value="Genomic_DNA"/>
</dbReference>
<accession>A0AA38H694</accession>
<feature type="domain" description="NADP-dependent oxidoreductase" evidence="6">
    <location>
        <begin position="29"/>
        <end position="263"/>
    </location>
</feature>
<comment type="caution">
    <text evidence="7">The sequence shown here is derived from an EMBL/GenBank/DDBJ whole genome shotgun (WGS) entry which is preliminary data.</text>
</comment>
<dbReference type="RefSeq" id="XP_052944359.1">
    <property type="nucleotide sequence ID" value="XM_053088875.1"/>
</dbReference>
<dbReference type="InterPro" id="IPR023210">
    <property type="entry name" value="NADP_OxRdtase_dom"/>
</dbReference>
<protein>
    <submittedName>
        <fullName evidence="7">Aldo/keto reductase</fullName>
    </submittedName>
</protein>
<dbReference type="PROSITE" id="PS00798">
    <property type="entry name" value="ALDOKETO_REDUCTASE_1"/>
    <property type="match status" value="1"/>
</dbReference>
<gene>
    <name evidence="7" type="ORF">MKK02DRAFT_34224</name>
</gene>
<keyword evidence="8" id="KW-1185">Reference proteome</keyword>
<dbReference type="CDD" id="cd19071">
    <property type="entry name" value="AKR_AKR1-5-like"/>
    <property type="match status" value="1"/>
</dbReference>
<dbReference type="GeneID" id="77728080"/>
<dbReference type="Proteomes" id="UP001164286">
    <property type="component" value="Unassembled WGS sequence"/>
</dbReference>
<dbReference type="Gene3D" id="3.20.20.100">
    <property type="entry name" value="NADP-dependent oxidoreductase domain"/>
    <property type="match status" value="1"/>
</dbReference>
<evidence type="ECO:0000256" key="1">
    <source>
        <dbReference type="ARBA" id="ARBA00007905"/>
    </source>
</evidence>
<dbReference type="GO" id="GO:0016491">
    <property type="term" value="F:oxidoreductase activity"/>
    <property type="evidence" value="ECO:0007669"/>
    <property type="project" value="UniProtKB-KW"/>
</dbReference>
<evidence type="ECO:0000259" key="6">
    <source>
        <dbReference type="Pfam" id="PF00248"/>
    </source>
</evidence>
<keyword evidence="2" id="KW-0560">Oxidoreductase</keyword>
<dbReference type="FunFam" id="3.20.20.100:FF:000015">
    <property type="entry name" value="Oxidoreductase, aldo/keto reductase family"/>
    <property type="match status" value="1"/>
</dbReference>